<evidence type="ECO:0000256" key="2">
    <source>
        <dbReference type="ARBA" id="ARBA00022448"/>
    </source>
</evidence>
<feature type="transmembrane region" description="Helical" evidence="7">
    <location>
        <begin position="399"/>
        <end position="421"/>
    </location>
</feature>
<dbReference type="InParanoid" id="A0A286UIQ8"/>
<evidence type="ECO:0000313" key="9">
    <source>
        <dbReference type="EMBL" id="PAV19490.1"/>
    </source>
</evidence>
<dbReference type="PANTHER" id="PTHR43791">
    <property type="entry name" value="PERMEASE-RELATED"/>
    <property type="match status" value="1"/>
</dbReference>
<comment type="similarity">
    <text evidence="6">Belongs to the major facilitator superfamily. Allantoate permease family.</text>
</comment>
<feature type="transmembrane region" description="Helical" evidence="7">
    <location>
        <begin position="371"/>
        <end position="393"/>
    </location>
</feature>
<accession>A0A286UIQ8</accession>
<dbReference type="InterPro" id="IPR036259">
    <property type="entry name" value="MFS_trans_sf"/>
</dbReference>
<evidence type="ECO:0000256" key="1">
    <source>
        <dbReference type="ARBA" id="ARBA00004141"/>
    </source>
</evidence>
<evidence type="ECO:0000256" key="4">
    <source>
        <dbReference type="ARBA" id="ARBA00022989"/>
    </source>
</evidence>
<feature type="transmembrane region" description="Helical" evidence="7">
    <location>
        <begin position="146"/>
        <end position="168"/>
    </location>
</feature>
<dbReference type="FunFam" id="1.20.1250.20:FF:000064">
    <property type="entry name" value="MFS allantoate transporter"/>
    <property type="match status" value="1"/>
</dbReference>
<dbReference type="PANTHER" id="PTHR43791:SF63">
    <property type="entry name" value="HIGH AFFINITY CYSTEINE TRANSPORTER"/>
    <property type="match status" value="1"/>
</dbReference>
<feature type="transmembrane region" description="Helical" evidence="7">
    <location>
        <begin position="79"/>
        <end position="104"/>
    </location>
</feature>
<dbReference type="GO" id="GO:0033229">
    <property type="term" value="F:cysteine transmembrane transporter activity"/>
    <property type="evidence" value="ECO:0007669"/>
    <property type="project" value="TreeGrafter"/>
</dbReference>
<keyword evidence="3 7" id="KW-0812">Transmembrane</keyword>
<name>A0A286UIQ8_9AGAM</name>
<dbReference type="STRING" id="2282107.A0A286UIQ8"/>
<feature type="domain" description="Major facilitator superfamily (MFS) profile" evidence="8">
    <location>
        <begin position="79"/>
        <end position="488"/>
    </location>
</feature>
<keyword evidence="2" id="KW-0813">Transport</keyword>
<evidence type="ECO:0000256" key="7">
    <source>
        <dbReference type="SAM" id="Phobius"/>
    </source>
</evidence>
<feature type="transmembrane region" description="Helical" evidence="7">
    <location>
        <begin position="203"/>
        <end position="227"/>
    </location>
</feature>
<feature type="transmembrane region" description="Helical" evidence="7">
    <location>
        <begin position="343"/>
        <end position="364"/>
    </location>
</feature>
<dbReference type="InterPro" id="IPR020846">
    <property type="entry name" value="MFS_dom"/>
</dbReference>
<evidence type="ECO:0000259" key="8">
    <source>
        <dbReference type="PROSITE" id="PS50850"/>
    </source>
</evidence>
<evidence type="ECO:0000256" key="3">
    <source>
        <dbReference type="ARBA" id="ARBA00022692"/>
    </source>
</evidence>
<dbReference type="InterPro" id="IPR011701">
    <property type="entry name" value="MFS"/>
</dbReference>
<dbReference type="AlphaFoldDB" id="A0A286UIQ8"/>
<feature type="transmembrane region" description="Helical" evidence="7">
    <location>
        <begin position="116"/>
        <end position="134"/>
    </location>
</feature>
<keyword evidence="10" id="KW-1185">Reference proteome</keyword>
<reference evidence="9 10" key="1">
    <citation type="journal article" date="2017" name="Mol. Ecol.">
        <title>Comparative and population genomic landscape of Phellinus noxius: A hypervariable fungus causing root rot in trees.</title>
        <authorList>
            <person name="Chung C.L."/>
            <person name="Lee T.J."/>
            <person name="Akiba M."/>
            <person name="Lee H.H."/>
            <person name="Kuo T.H."/>
            <person name="Liu D."/>
            <person name="Ke H.M."/>
            <person name="Yokoi T."/>
            <person name="Roa M.B."/>
            <person name="Lu M.J."/>
            <person name="Chang Y.Y."/>
            <person name="Ann P.J."/>
            <person name="Tsai J.N."/>
            <person name="Chen C.Y."/>
            <person name="Tzean S.S."/>
            <person name="Ota Y."/>
            <person name="Hattori T."/>
            <person name="Sahashi N."/>
            <person name="Liou R.F."/>
            <person name="Kikuchi T."/>
            <person name="Tsai I.J."/>
        </authorList>
    </citation>
    <scope>NUCLEOTIDE SEQUENCE [LARGE SCALE GENOMIC DNA]</scope>
    <source>
        <strain evidence="9 10">FFPRI411160</strain>
    </source>
</reference>
<dbReference type="Gene3D" id="1.20.1250.20">
    <property type="entry name" value="MFS general substrate transporter like domains"/>
    <property type="match status" value="1"/>
</dbReference>
<organism evidence="9 10">
    <name type="scientific">Pyrrhoderma noxium</name>
    <dbReference type="NCBI Taxonomy" id="2282107"/>
    <lineage>
        <taxon>Eukaryota</taxon>
        <taxon>Fungi</taxon>
        <taxon>Dikarya</taxon>
        <taxon>Basidiomycota</taxon>
        <taxon>Agaricomycotina</taxon>
        <taxon>Agaricomycetes</taxon>
        <taxon>Hymenochaetales</taxon>
        <taxon>Hymenochaetaceae</taxon>
        <taxon>Pyrrhoderma</taxon>
    </lineage>
</organism>
<keyword evidence="5 7" id="KW-0472">Membrane</keyword>
<dbReference type="Proteomes" id="UP000217199">
    <property type="component" value="Unassembled WGS sequence"/>
</dbReference>
<comment type="subcellular location">
    <subcellularLocation>
        <location evidence="1">Membrane</location>
        <topology evidence="1">Multi-pass membrane protein</topology>
    </subcellularLocation>
</comment>
<evidence type="ECO:0000313" key="10">
    <source>
        <dbReference type="Proteomes" id="UP000217199"/>
    </source>
</evidence>
<gene>
    <name evidence="9" type="ORF">PNOK_0442400</name>
</gene>
<dbReference type="SUPFAM" id="SSF103473">
    <property type="entry name" value="MFS general substrate transporter"/>
    <property type="match status" value="1"/>
</dbReference>
<protein>
    <submittedName>
        <fullName evidence="9">MFS general substrate transporter</fullName>
    </submittedName>
</protein>
<proteinExistence type="inferred from homology"/>
<dbReference type="EMBL" id="NBII01000004">
    <property type="protein sequence ID" value="PAV19490.1"/>
    <property type="molecule type" value="Genomic_DNA"/>
</dbReference>
<dbReference type="GO" id="GO:0016020">
    <property type="term" value="C:membrane"/>
    <property type="evidence" value="ECO:0007669"/>
    <property type="project" value="UniProtKB-SubCell"/>
</dbReference>
<feature type="transmembrane region" description="Helical" evidence="7">
    <location>
        <begin position="466"/>
        <end position="485"/>
    </location>
</feature>
<dbReference type="OrthoDB" id="6730379at2759"/>
<keyword evidence="4 7" id="KW-1133">Transmembrane helix</keyword>
<feature type="transmembrane region" description="Helical" evidence="7">
    <location>
        <begin position="239"/>
        <end position="259"/>
    </location>
</feature>
<dbReference type="Pfam" id="PF07690">
    <property type="entry name" value="MFS_1"/>
    <property type="match status" value="1"/>
</dbReference>
<sequence length="535" mass="59238">MSPPSVPPSAVSNDIGDIEKDMYSLRSSAASPPALDPGPVPVKGIDAEVAEFFENTPDVEVVIDEKTNKRLRMMVHKRVLVIMVATYFLQALDKGTINFASIMGIIEDTHLVGSQYSWLTTCVYIAILVWEFPTNRLIQRLPIAKYLGFNIVAWGAVLACTAACNNFTGLVIVRTLLGIFECVCQPTFVFLSTMWYTREEQGLAIGAFYACNGFQQMVGGLIAYGVAQIQHAAIKNWQILFLMLGCITVAWGLFVVYWLPDSPMKAKCWSEEDKRLIAERVRKNQTGIQNKEFKMYQALEAIRDPTVWSVTLISFTNGLPTGGFGAFGNIIVKEFGFTQLQTYLLAIAQGAVIVTFLFSGVWLAKIYKQRLLVAFLYTLPNVAGTIVFLTVHISARTKVGLLLAFYCCNAFAAVATLNLAVMSGNVAGRTKQVISTTFIFVAWAVGNAIGPQVFISTDGPRYMKAWTTHIIIYAIQLATIVFLRARLMRLNVLKRRAQGLNESKVSGDMADGEVSQANAFSDLTDQENPDFRYVY</sequence>
<evidence type="ECO:0000256" key="5">
    <source>
        <dbReference type="ARBA" id="ARBA00023136"/>
    </source>
</evidence>
<evidence type="ECO:0000256" key="6">
    <source>
        <dbReference type="ARBA" id="ARBA00037968"/>
    </source>
</evidence>
<feature type="transmembrane region" description="Helical" evidence="7">
    <location>
        <begin position="433"/>
        <end position="454"/>
    </location>
</feature>
<comment type="caution">
    <text evidence="9">The sequence shown here is derived from an EMBL/GenBank/DDBJ whole genome shotgun (WGS) entry which is preliminary data.</text>
</comment>
<dbReference type="PROSITE" id="PS50850">
    <property type="entry name" value="MFS"/>
    <property type="match status" value="1"/>
</dbReference>